<evidence type="ECO:0000259" key="5">
    <source>
        <dbReference type="PROSITE" id="PS50835"/>
    </source>
</evidence>
<dbReference type="EnsemblMetazoa" id="XM_038205455.1">
    <property type="protein sequence ID" value="XP_038061383.1"/>
    <property type="gene ID" value="LOC119732077"/>
</dbReference>
<feature type="region of interest" description="Disordered" evidence="3">
    <location>
        <begin position="1348"/>
        <end position="1373"/>
    </location>
</feature>
<keyword evidence="4" id="KW-0472">Membrane</keyword>
<feature type="region of interest" description="Disordered" evidence="3">
    <location>
        <begin position="1435"/>
        <end position="1467"/>
    </location>
</feature>
<keyword evidence="2" id="KW-0067">ATP-binding</keyword>
<feature type="compositionally biased region" description="Polar residues" evidence="3">
    <location>
        <begin position="866"/>
        <end position="880"/>
    </location>
</feature>
<dbReference type="SUPFAM" id="SSF52540">
    <property type="entry name" value="P-loop containing nucleoside triphosphate hydrolases"/>
    <property type="match status" value="1"/>
</dbReference>
<dbReference type="RefSeq" id="XP_038061383.1">
    <property type="nucleotide sequence ID" value="XM_038205455.1"/>
</dbReference>
<keyword evidence="7" id="KW-1185">Reference proteome</keyword>
<dbReference type="Pfam" id="PF05729">
    <property type="entry name" value="NACHT"/>
    <property type="match status" value="1"/>
</dbReference>
<dbReference type="OrthoDB" id="10056271at2759"/>
<sequence length="1743" mass="195091">MGLPDQPGESRSNAWVAEHHRRLVTAHEMAKKSLKAATDGQKRAYNKKARNIPLLPGERVLVRNRDLRGRCKTSDRWESVPYVVVKQPHPDIPVYEVQCTKFAKYQYSGSWSSGFRTSGWLVTQPVPLPQARRKLPTPPRAATVEERERQPQSPRRRLPSPPIEAVAADVHNHPSEDLGVQPSEPKVPGQVIPPRPDSSVPKPVARRCSSLSTGDTFPGGSSQASSNATFQRGRRQTLPCECASQAQDVVYWSTGEGITTDTQIIGSRFSDGTTLQIQHGADYSIGSDASLTVNFLNDVQDTHRFWCHVFQSDGTLRNCDIDAQISDDLESASDALKASERSFYLRIDSQQILPCLSWTPGDTACEVKWSKRDNPDRQVLSYNLSTGVNSSPEFDLASDFGLVIQSVYDDHAGVYKCAVGDENQIDVEVQVIGDRFPLDGGSAKEGDSVTIKPRFSLQCPALSDISLTTKATLFWSFGANDTETTTVIGTLNLPDGPKKMYDLGKDCLDISMEGALLFNNCSQDDDVRYWCHVFPANDNLIRSYVDVLVEDSNGGFRSSDIIVIAVCVHLFVIVLLVIVVYFLIWKWRRRSSHSKEDKEKRGYKSLDKQESVPELDLKMLAKKIKAFVIRKFVRIPITPWVDRDDDCFASIDTVYRPLEMFANVSHGCSNVKYQLDSESGIFDDGIPGLASKHAIIQGRRGCGKTTFLHRLIYDWAMGRERALWESDQMVVLVPARLLIKAETIGEVVVECMIPKDGNISAKSINAHYTRDKSKLTILVDDCNDQHDIYAVMKVMTDNEFLCCQLVLTTRGEELAKAASQNYNMRHVTITGFTLSNAIAYINVVLDTAEERKQATPEHKASKSKAKPQSGSTADTNTRQNLPKAEESPTVSAAPETQESTATDTFPEKIEVPKTPTSKKKRNIHRYLEEDILQPDISCLPAVLAALCQMSIWTTGDAFKPDPTVANLFFNLVKCMFDRKKGLEVAVTEGNQHSLLTENQLNIVAELGRVAYSRLVSSCSNYADYSKEDFLSSSEEGEHALEVAIDVGLLRPLQVKSMVESTEQITEAVSSEVSEVEIRTGCPCCKRKQKQQNGTEQETMRQETELTPLTRRKDERACFVLEILEQLCVGVFLPQTTGKVKQWFEDITKIGYSEIIQRFPNVFQFAIQNDQFDKEALVGYCAKIVNMRKSQARPLHAVLQLQKFVELCLQLNFEGQCEGALNKKLKSIFSDGKVRLIGISSYKLRLLSYLLQHAKPKDKSKLNVKSFELLRIGQYDWSELQEYIEYFDLGKGESQREKKKKGEEKKKKTALKPQTEGSQPFTTGTKKARGEAPLKDIEKLSTDAVEVNSSIDQPLPDAEKQPKSLSDQTTIADPQNYMANSSVTITPQTDRSQCNVQLSADTRRSPDADIHQPSAIQLRAVDEQLLHPVIEENKCEYISPSTQPGPKVSDSPSEDDGNEGQSIDLSIDEDLAVPKKLRERIESCYQDMPQFPPDQSDISVLHTVQSFDLHELLESQAGDCYLSGAARDLARYLPRLEMLESLVLVGTILSSDAICDLAKSADHLPNLRKLDLRLNKQFDDRAFVAVTNLPLCECKQLTDLRLSLYKVTDKGFNEVQKEMKKDGEDSWGRLKTLYLLHGSSAETFLGFLSNSLKYFHFVKCFHLSAIHKTENIQNKILEEFEQITNIMTHLKDIDIGNIETLSTRLAPLKLHKKKKVPGILKKVGTTVTKLGKKKASGISESVEQ</sequence>
<feature type="transmembrane region" description="Helical" evidence="4">
    <location>
        <begin position="561"/>
        <end position="585"/>
    </location>
</feature>
<feature type="domain" description="Ig-like" evidence="5">
    <location>
        <begin position="353"/>
        <end position="428"/>
    </location>
</feature>
<feature type="compositionally biased region" description="Polar residues" evidence="3">
    <location>
        <begin position="209"/>
        <end position="228"/>
    </location>
</feature>
<dbReference type="GO" id="GO:0005524">
    <property type="term" value="F:ATP binding"/>
    <property type="evidence" value="ECO:0007669"/>
    <property type="project" value="UniProtKB-KW"/>
</dbReference>
<dbReference type="SUPFAM" id="SSF48726">
    <property type="entry name" value="Immunoglobulin"/>
    <property type="match status" value="1"/>
</dbReference>
<dbReference type="GeneID" id="119732077"/>
<evidence type="ECO:0000313" key="6">
    <source>
        <dbReference type="EnsemblMetazoa" id="XP_038061383.1"/>
    </source>
</evidence>
<evidence type="ECO:0000256" key="2">
    <source>
        <dbReference type="ARBA" id="ARBA00022840"/>
    </source>
</evidence>
<evidence type="ECO:0000256" key="4">
    <source>
        <dbReference type="SAM" id="Phobius"/>
    </source>
</evidence>
<organism evidence="6 7">
    <name type="scientific">Patiria miniata</name>
    <name type="common">Bat star</name>
    <name type="synonym">Asterina miniata</name>
    <dbReference type="NCBI Taxonomy" id="46514"/>
    <lineage>
        <taxon>Eukaryota</taxon>
        <taxon>Metazoa</taxon>
        <taxon>Echinodermata</taxon>
        <taxon>Eleutherozoa</taxon>
        <taxon>Asterozoa</taxon>
        <taxon>Asteroidea</taxon>
        <taxon>Valvatacea</taxon>
        <taxon>Valvatida</taxon>
        <taxon>Asterinidae</taxon>
        <taxon>Patiria</taxon>
    </lineage>
</organism>
<feature type="region of interest" description="Disordered" evidence="3">
    <location>
        <begin position="1293"/>
        <end position="1332"/>
    </location>
</feature>
<protein>
    <recommendedName>
        <fullName evidence="5">Ig-like domain-containing protein</fullName>
    </recommendedName>
</protein>
<dbReference type="InterPro" id="IPR032675">
    <property type="entry name" value="LRR_dom_sf"/>
</dbReference>
<dbReference type="InterPro" id="IPR003599">
    <property type="entry name" value="Ig_sub"/>
</dbReference>
<evidence type="ECO:0000313" key="7">
    <source>
        <dbReference type="Proteomes" id="UP000887568"/>
    </source>
</evidence>
<keyword evidence="1" id="KW-0547">Nucleotide-binding</keyword>
<evidence type="ECO:0000256" key="1">
    <source>
        <dbReference type="ARBA" id="ARBA00022741"/>
    </source>
</evidence>
<dbReference type="PANTHER" id="PTHR46312:SF2">
    <property type="entry name" value="NUCLEOTIDE-BINDING OLIGOMERIZATION DOMAIN-CONTAINING PROTEIN 2-LIKE"/>
    <property type="match status" value="1"/>
</dbReference>
<dbReference type="SMART" id="SM00409">
    <property type="entry name" value="IG"/>
    <property type="match status" value="3"/>
</dbReference>
<dbReference type="Gene3D" id="3.40.50.300">
    <property type="entry name" value="P-loop containing nucleotide triphosphate hydrolases"/>
    <property type="match status" value="1"/>
</dbReference>
<feature type="region of interest" description="Disordered" evidence="3">
    <location>
        <begin position="129"/>
        <end position="161"/>
    </location>
</feature>
<name>A0A914ACC9_PATMI</name>
<reference evidence="6" key="1">
    <citation type="submission" date="2022-11" db="UniProtKB">
        <authorList>
            <consortium name="EnsemblMetazoa"/>
        </authorList>
    </citation>
    <scope>IDENTIFICATION</scope>
</reference>
<feature type="region of interest" description="Disordered" evidence="3">
    <location>
        <begin position="192"/>
        <end position="228"/>
    </location>
</feature>
<dbReference type="InterPro" id="IPR036179">
    <property type="entry name" value="Ig-like_dom_sf"/>
</dbReference>
<dbReference type="Gene3D" id="2.60.40.10">
    <property type="entry name" value="Immunoglobulins"/>
    <property type="match status" value="1"/>
</dbReference>
<feature type="region of interest" description="Disordered" evidence="3">
    <location>
        <begin position="852"/>
        <end position="919"/>
    </location>
</feature>
<proteinExistence type="predicted"/>
<dbReference type="SUPFAM" id="SSF52047">
    <property type="entry name" value="RNI-like"/>
    <property type="match status" value="1"/>
</dbReference>
<keyword evidence="4" id="KW-0812">Transmembrane</keyword>
<feature type="compositionally biased region" description="Polar residues" evidence="3">
    <location>
        <begin position="1314"/>
        <end position="1324"/>
    </location>
</feature>
<accession>A0A914ACC9</accession>
<dbReference type="InterPro" id="IPR007110">
    <property type="entry name" value="Ig-like_dom"/>
</dbReference>
<dbReference type="InterPro" id="IPR007111">
    <property type="entry name" value="NACHT_NTPase"/>
</dbReference>
<feature type="compositionally biased region" description="Basic and acidic residues" evidence="3">
    <location>
        <begin position="1293"/>
        <end position="1305"/>
    </location>
</feature>
<dbReference type="PROSITE" id="PS50835">
    <property type="entry name" value="IG_LIKE"/>
    <property type="match status" value="2"/>
</dbReference>
<dbReference type="InterPro" id="IPR027417">
    <property type="entry name" value="P-loop_NTPase"/>
</dbReference>
<keyword evidence="4" id="KW-1133">Transmembrane helix</keyword>
<feature type="compositionally biased region" description="Polar residues" evidence="3">
    <location>
        <begin position="888"/>
        <end position="903"/>
    </location>
</feature>
<dbReference type="PANTHER" id="PTHR46312">
    <property type="entry name" value="NACHT DOMAIN-CONTAINING PROTEIN"/>
    <property type="match status" value="1"/>
</dbReference>
<evidence type="ECO:0000256" key="3">
    <source>
        <dbReference type="SAM" id="MobiDB-lite"/>
    </source>
</evidence>
<dbReference type="Proteomes" id="UP000887568">
    <property type="component" value="Unplaced"/>
</dbReference>
<feature type="domain" description="Ig-like" evidence="5">
    <location>
        <begin position="443"/>
        <end position="533"/>
    </location>
</feature>
<dbReference type="InterPro" id="IPR013783">
    <property type="entry name" value="Ig-like_fold"/>
</dbReference>
<dbReference type="Gene3D" id="3.80.10.10">
    <property type="entry name" value="Ribonuclease Inhibitor"/>
    <property type="match status" value="1"/>
</dbReference>
<feature type="compositionally biased region" description="Polar residues" evidence="3">
    <location>
        <begin position="1362"/>
        <end position="1373"/>
    </location>
</feature>